<dbReference type="CDD" id="cd02042">
    <property type="entry name" value="ParAB_family"/>
    <property type="match status" value="1"/>
</dbReference>
<dbReference type="InterPro" id="IPR025669">
    <property type="entry name" value="AAA_dom"/>
</dbReference>
<organism evidence="2 3">
    <name type="scientific">Pseudobacteriovorax antillogorgiicola</name>
    <dbReference type="NCBI Taxonomy" id="1513793"/>
    <lineage>
        <taxon>Bacteria</taxon>
        <taxon>Pseudomonadati</taxon>
        <taxon>Bdellovibrionota</taxon>
        <taxon>Oligoflexia</taxon>
        <taxon>Oligoflexales</taxon>
        <taxon>Pseudobacteriovoracaceae</taxon>
        <taxon>Pseudobacteriovorax</taxon>
    </lineage>
</organism>
<reference evidence="3" key="1">
    <citation type="submission" date="2017-04" db="EMBL/GenBank/DDBJ databases">
        <authorList>
            <person name="Varghese N."/>
            <person name="Submissions S."/>
        </authorList>
    </citation>
    <scope>NUCLEOTIDE SEQUENCE [LARGE SCALE GENOMIC DNA]</scope>
    <source>
        <strain evidence="3">RKEM611</strain>
    </source>
</reference>
<dbReference type="EMBL" id="FWZT01000035">
    <property type="protein sequence ID" value="SMF80439.1"/>
    <property type="molecule type" value="Genomic_DNA"/>
</dbReference>
<dbReference type="OrthoDB" id="5296939at2"/>
<name>A0A1Y6CVL8_9BACT</name>
<accession>A0A1Y6CVL8</accession>
<dbReference type="PANTHER" id="PTHR13696">
    <property type="entry name" value="P-LOOP CONTAINING NUCLEOSIDE TRIPHOSPHATE HYDROLASE"/>
    <property type="match status" value="1"/>
</dbReference>
<protein>
    <submittedName>
        <fullName evidence="2">Chromosome partitioning protein</fullName>
    </submittedName>
</protein>
<dbReference type="SUPFAM" id="SSF52540">
    <property type="entry name" value="P-loop containing nucleoside triphosphate hydrolases"/>
    <property type="match status" value="1"/>
</dbReference>
<evidence type="ECO:0000313" key="2">
    <source>
        <dbReference type="EMBL" id="SMF80439.1"/>
    </source>
</evidence>
<proteinExistence type="predicted"/>
<dbReference type="Proteomes" id="UP000192907">
    <property type="component" value="Unassembled WGS sequence"/>
</dbReference>
<evidence type="ECO:0000313" key="3">
    <source>
        <dbReference type="Proteomes" id="UP000192907"/>
    </source>
</evidence>
<dbReference type="InterPro" id="IPR027417">
    <property type="entry name" value="P-loop_NTPase"/>
</dbReference>
<sequence length="296" mass="32753">MKTSIIAITNQKGGVGKTATTVNGAAAFTEIGLKVLLIDLDYQANATSYLGLKHKAKQKGRTASQALLKDLPLDRVVSTTSNPNLDVIAGDMGLSKLSREKILDPGAAMLLKQWLESNSISKYDIILIDTHPSLDLLFQMAMTASHYYLVPMFAEADPFDGLEYMFNEISQIKMGLNKQLFFLGLVITKFDKANATHKKFLSLLEDFCKEHKIKIRGIIPDSKAVASSSSLQKPLVWSNPKLPIAKSHIQLARELKPEMKGVRMGRTQKTPAIVETPEHIVALFDEEPVSRNVEVF</sequence>
<dbReference type="InterPro" id="IPR050678">
    <property type="entry name" value="DNA_Partitioning_ATPase"/>
</dbReference>
<feature type="domain" description="AAA" evidence="1">
    <location>
        <begin position="4"/>
        <end position="180"/>
    </location>
</feature>
<dbReference type="PANTHER" id="PTHR13696:SF98">
    <property type="entry name" value="PLASMID PARTITION PROTEIN A"/>
    <property type="match status" value="1"/>
</dbReference>
<dbReference type="Pfam" id="PF13614">
    <property type="entry name" value="AAA_31"/>
    <property type="match status" value="1"/>
</dbReference>
<dbReference type="AlphaFoldDB" id="A0A1Y6CVL8"/>
<gene>
    <name evidence="2" type="ORF">SAMN06296036_13513</name>
</gene>
<dbReference type="STRING" id="1513793.SAMN06296036_13513"/>
<evidence type="ECO:0000259" key="1">
    <source>
        <dbReference type="Pfam" id="PF13614"/>
    </source>
</evidence>
<keyword evidence="3" id="KW-1185">Reference proteome</keyword>
<dbReference type="RefSeq" id="WP_132325609.1">
    <property type="nucleotide sequence ID" value="NZ_FWZT01000035.1"/>
</dbReference>
<dbReference type="Gene3D" id="3.40.50.300">
    <property type="entry name" value="P-loop containing nucleotide triphosphate hydrolases"/>
    <property type="match status" value="1"/>
</dbReference>